<keyword evidence="5 6" id="KW-0472">Membrane</keyword>
<protein>
    <submittedName>
        <fullName evidence="8">Tight adherence protein C</fullName>
    </submittedName>
</protein>
<keyword evidence="2" id="KW-1003">Cell membrane</keyword>
<dbReference type="InterPro" id="IPR018076">
    <property type="entry name" value="T2SS_GspF_dom"/>
</dbReference>
<evidence type="ECO:0000313" key="9">
    <source>
        <dbReference type="Proteomes" id="UP000222106"/>
    </source>
</evidence>
<evidence type="ECO:0000313" key="8">
    <source>
        <dbReference type="EMBL" id="PFG40611.1"/>
    </source>
</evidence>
<dbReference type="PANTHER" id="PTHR35007">
    <property type="entry name" value="INTEGRAL MEMBRANE PROTEIN-RELATED"/>
    <property type="match status" value="1"/>
</dbReference>
<dbReference type="Proteomes" id="UP000222106">
    <property type="component" value="Unassembled WGS sequence"/>
</dbReference>
<proteinExistence type="predicted"/>
<dbReference type="AlphaFoldDB" id="A0A2A9EQ04"/>
<evidence type="ECO:0000256" key="4">
    <source>
        <dbReference type="ARBA" id="ARBA00022989"/>
    </source>
</evidence>
<accession>A0A2A9EQ04</accession>
<keyword evidence="3 6" id="KW-0812">Transmembrane</keyword>
<feature type="transmembrane region" description="Helical" evidence="6">
    <location>
        <begin position="280"/>
        <end position="306"/>
    </location>
</feature>
<dbReference type="PANTHER" id="PTHR35007:SF2">
    <property type="entry name" value="PILUS ASSEMBLE PROTEIN"/>
    <property type="match status" value="1"/>
</dbReference>
<dbReference type="OrthoDB" id="5185234at2"/>
<evidence type="ECO:0000256" key="2">
    <source>
        <dbReference type="ARBA" id="ARBA00022475"/>
    </source>
</evidence>
<feature type="transmembrane region" description="Helical" evidence="6">
    <location>
        <begin position="133"/>
        <end position="150"/>
    </location>
</feature>
<sequence>MNATALGALVGLAGGVGVCLVLWRVAARRITLDARIAPYLRERPRTSRLLAERPVHTPFPTLERLLAPMVDDAGRVLERLGSSSVSIRRRLQLLGGTTTHDQFRTEQLMWAAVGLAAGLLGALTIGVLRGAPFVPLLLGVLLCAVGGAVARDQALSRQVRRRQQRMAMELPDVAELLALAVSAGEGPVGALERIARTTNGELALDVRRTLAEARSGVPLAVALERMAARTDEPSVARFAEGVAVALERGTPLAEVLRAQAQDARETARRELMETGGKKELGMMVPVVFLVLPVTVLFAIFPGLAVLRVGL</sequence>
<evidence type="ECO:0000259" key="7">
    <source>
        <dbReference type="Pfam" id="PF00482"/>
    </source>
</evidence>
<comment type="caution">
    <text evidence="8">The sequence shown here is derived from an EMBL/GenBank/DDBJ whole genome shotgun (WGS) entry which is preliminary data.</text>
</comment>
<dbReference type="RefSeq" id="WP_098484499.1">
    <property type="nucleotide sequence ID" value="NZ_PDJI01000004.1"/>
</dbReference>
<keyword evidence="4 6" id="KW-1133">Transmembrane helix</keyword>
<gene>
    <name evidence="8" type="ORF">ATJ97_3143</name>
</gene>
<organism evidence="8 9">
    <name type="scientific">Georgenia soli</name>
    <dbReference type="NCBI Taxonomy" id="638953"/>
    <lineage>
        <taxon>Bacteria</taxon>
        <taxon>Bacillati</taxon>
        <taxon>Actinomycetota</taxon>
        <taxon>Actinomycetes</taxon>
        <taxon>Micrococcales</taxon>
        <taxon>Bogoriellaceae</taxon>
        <taxon>Georgenia</taxon>
    </lineage>
</organism>
<comment type="subcellular location">
    <subcellularLocation>
        <location evidence="1">Cell membrane</location>
        <topology evidence="1">Multi-pass membrane protein</topology>
    </subcellularLocation>
</comment>
<evidence type="ECO:0000256" key="1">
    <source>
        <dbReference type="ARBA" id="ARBA00004651"/>
    </source>
</evidence>
<feature type="transmembrane region" description="Helical" evidence="6">
    <location>
        <begin position="6"/>
        <end position="26"/>
    </location>
</feature>
<evidence type="ECO:0000256" key="6">
    <source>
        <dbReference type="SAM" id="Phobius"/>
    </source>
</evidence>
<reference evidence="8 9" key="1">
    <citation type="submission" date="2017-10" db="EMBL/GenBank/DDBJ databases">
        <title>Sequencing the genomes of 1000 actinobacteria strains.</title>
        <authorList>
            <person name="Klenk H.-P."/>
        </authorList>
    </citation>
    <scope>NUCLEOTIDE SEQUENCE [LARGE SCALE GENOMIC DNA]</scope>
    <source>
        <strain evidence="8 9">DSM 21838</strain>
    </source>
</reference>
<dbReference type="EMBL" id="PDJI01000004">
    <property type="protein sequence ID" value="PFG40611.1"/>
    <property type="molecule type" value="Genomic_DNA"/>
</dbReference>
<dbReference type="GO" id="GO:0005886">
    <property type="term" value="C:plasma membrane"/>
    <property type="evidence" value="ECO:0007669"/>
    <property type="project" value="UniProtKB-SubCell"/>
</dbReference>
<evidence type="ECO:0000256" key="3">
    <source>
        <dbReference type="ARBA" id="ARBA00022692"/>
    </source>
</evidence>
<feature type="domain" description="Type II secretion system protein GspF" evidence="7">
    <location>
        <begin position="175"/>
        <end position="298"/>
    </location>
</feature>
<name>A0A2A9EQ04_9MICO</name>
<dbReference type="Pfam" id="PF00482">
    <property type="entry name" value="T2SSF"/>
    <property type="match status" value="1"/>
</dbReference>
<feature type="transmembrane region" description="Helical" evidence="6">
    <location>
        <begin position="108"/>
        <end position="127"/>
    </location>
</feature>
<evidence type="ECO:0000256" key="5">
    <source>
        <dbReference type="ARBA" id="ARBA00023136"/>
    </source>
</evidence>
<keyword evidence="9" id="KW-1185">Reference proteome</keyword>